<feature type="binding site" evidence="6">
    <location>
        <begin position="59"/>
        <end position="66"/>
    </location>
    <ligand>
        <name>ATP</name>
        <dbReference type="ChEBI" id="CHEBI:30616"/>
    </ligand>
</feature>
<keyword evidence="1 6" id="KW-0963">Cytoplasm</keyword>
<comment type="subcellular location">
    <subcellularLocation>
        <location evidence="6">Cytoplasm</location>
    </subcellularLocation>
</comment>
<dbReference type="Gene3D" id="3.30.70.1620">
    <property type="match status" value="1"/>
</dbReference>
<dbReference type="HAMAP" id="MF_01894">
    <property type="entry name" value="Smc_prok"/>
    <property type="match status" value="1"/>
</dbReference>
<dbReference type="InterPro" id="IPR024704">
    <property type="entry name" value="SMC"/>
</dbReference>
<dbReference type="NCBIfam" id="TIGR02168">
    <property type="entry name" value="SMC_prok_B"/>
    <property type="match status" value="1"/>
</dbReference>
<dbReference type="GO" id="GO:0006260">
    <property type="term" value="P:DNA replication"/>
    <property type="evidence" value="ECO:0007669"/>
    <property type="project" value="UniProtKB-UniRule"/>
</dbReference>
<feature type="coiled-coil region" evidence="6">
    <location>
        <begin position="422"/>
        <end position="512"/>
    </location>
</feature>
<feature type="coiled-coil region" evidence="6">
    <location>
        <begin position="1052"/>
        <end position="1079"/>
    </location>
</feature>
<evidence type="ECO:0000256" key="2">
    <source>
        <dbReference type="ARBA" id="ARBA00022741"/>
    </source>
</evidence>
<dbReference type="InterPro" id="IPR003395">
    <property type="entry name" value="RecF/RecN/SMC_N"/>
</dbReference>
<dbReference type="GO" id="GO:0007059">
    <property type="term" value="P:chromosome segregation"/>
    <property type="evidence" value="ECO:0007669"/>
    <property type="project" value="UniProtKB-UniRule"/>
</dbReference>
<dbReference type="GO" id="GO:0030261">
    <property type="term" value="P:chromosome condensation"/>
    <property type="evidence" value="ECO:0007669"/>
    <property type="project" value="InterPro"/>
</dbReference>
<dbReference type="InterPro" id="IPR036277">
    <property type="entry name" value="SMC_hinge_sf"/>
</dbReference>
<dbReference type="Pfam" id="PF06470">
    <property type="entry name" value="SMC_hinge"/>
    <property type="match status" value="1"/>
</dbReference>
<comment type="domain">
    <text evidence="6">Contains large globular domains required for ATP hydrolysis at each terminus and a third globular domain forming a flexible hinge near the middle of the molecule. These domains are separated by coiled-coil structures.</text>
</comment>
<dbReference type="PIRSF" id="PIRSF005719">
    <property type="entry name" value="SMC"/>
    <property type="match status" value="1"/>
</dbReference>
<dbReference type="Gene3D" id="3.40.50.300">
    <property type="entry name" value="P-loop containing nucleotide triphosphate hydrolases"/>
    <property type="match status" value="2"/>
</dbReference>
<comment type="caution">
    <text evidence="8">The sequence shown here is derived from an EMBL/GenBank/DDBJ whole genome shotgun (WGS) entry which is preliminary data.</text>
</comment>
<dbReference type="InterPro" id="IPR027417">
    <property type="entry name" value="P-loop_NTPase"/>
</dbReference>
<dbReference type="GO" id="GO:0007062">
    <property type="term" value="P:sister chromatid cohesion"/>
    <property type="evidence" value="ECO:0007669"/>
    <property type="project" value="InterPro"/>
</dbReference>
<feature type="coiled-coil region" evidence="6">
    <location>
        <begin position="310"/>
        <end position="379"/>
    </location>
</feature>
<dbReference type="Proteomes" id="UP000034954">
    <property type="component" value="Unassembled WGS sequence"/>
</dbReference>
<keyword evidence="2 6" id="KW-0547">Nucleotide-binding</keyword>
<dbReference type="SMART" id="SM00968">
    <property type="entry name" value="SMC_hinge"/>
    <property type="match status" value="1"/>
</dbReference>
<dbReference type="GO" id="GO:0005524">
    <property type="term" value="F:ATP binding"/>
    <property type="evidence" value="ECO:0007669"/>
    <property type="project" value="UniProtKB-UniRule"/>
</dbReference>
<evidence type="ECO:0000256" key="4">
    <source>
        <dbReference type="ARBA" id="ARBA00023054"/>
    </source>
</evidence>
<dbReference type="GO" id="GO:0005737">
    <property type="term" value="C:cytoplasm"/>
    <property type="evidence" value="ECO:0007669"/>
    <property type="project" value="UniProtKB-SubCell"/>
</dbReference>
<evidence type="ECO:0000256" key="5">
    <source>
        <dbReference type="ARBA" id="ARBA00023125"/>
    </source>
</evidence>
<keyword evidence="9" id="KW-1185">Reference proteome</keyword>
<comment type="subunit">
    <text evidence="6">Homodimer.</text>
</comment>
<dbReference type="InterPro" id="IPR010935">
    <property type="entry name" value="SMC_hinge"/>
</dbReference>
<feature type="coiled-coil region" evidence="6">
    <location>
        <begin position="194"/>
        <end position="242"/>
    </location>
</feature>
<evidence type="ECO:0000256" key="1">
    <source>
        <dbReference type="ARBA" id="ARBA00022490"/>
    </source>
</evidence>
<dbReference type="GO" id="GO:0003677">
    <property type="term" value="F:DNA binding"/>
    <property type="evidence" value="ECO:0007669"/>
    <property type="project" value="UniProtKB-UniRule"/>
</dbReference>
<dbReference type="PATRIC" id="fig|380242.3.peg.3634"/>
<sequence>MRKGCFAQTKYPFLVPGSLFLRCIITIMKLKKLELFGFKSFAEKTEITFEDGITVIVGPNGCGKSNVIDAIKWVLGEQSVKSLRGNEMADVIFNGTDKRPSLGYAEVSLTIQNNKGLLPLEYSEVCITRRLYTSGESEYLLNKQASRLKDIRELFLDTGFGANAYSVIEQGNVEAMLQADSRERRLLFEEAAGISKFKSRKKAALSKLEHVEQNLLRVGDIIEELQKQLRSVKLQASKARKYQEYVEHLKKLKVGLSLRNHRDLKEKRAAVSEKVGQTAEQNSKVVAEMDELDVQITAIEAITGQLAKQLAQMQTERVSLEAQLSKHRDKIKYDHERIKELEILREKYTEQQKGLENRALEANSKIAETKELMNTVEQEMAKGVDLQKTKETFQKQISFECDMLYQGIDEKKSEVITILQQQSSLQNEIGSLTNEKDTLKGRKARLSRRQEEIVSFVDALVSKYEETTKERDALVEESRALDQKLSASKGRIQELVSMIRSLDEQISQQKQLQSSKTSRHEVLMDFEMRSEGVTSGAKTILEESRKDRAAVKGIRGMIADMVKVDLPYALAIETALGERVQGIVTETTDDAAQAIAFLQKTQKGHAIFLPLDRANGHGSISDETLQKPDVIGAARKLVNNPEEICRMVDSLLNNTVVVKDLAASLVLSNDNRSIRYVTLEGELFEPDGALSGGKKQGQVGIISRKSELKKIEDELVHIRQILEKLERDKQYHIEELSGLEAETAQLAKRIEQINILRISRDNEISQNEQKRDELTAEKKINENEMEEIDVAVENASEREKCLQEELMLLNQQHRQLEQQVEESAMLVEEKEGQKKSIDEEITAVKIGLAQRQEKKDGMNKALHRLDAEVRETQAQIALCIQESQDCQQKRREAEEEIKRLELLLGELGTQRNALEVSIVSLAAEQDGHNLKAKELKERLDEKRAEQKQFEQQLQELKLRENEYQIRLSNLEDRVREEYQLDLSNLDVATEEINLELTTPPAETTDPSQPQVDFWEAIAREIEEFQGKIGRLGNVNIEAIKEQDELEIRETFLVNQKEDLVKSQEALQNLIKKINHTSRELFEKTFNDIRQNFQIMFRKLFGGGKADVLLEENVDILEAGIEIMAQPPSKELRSITLLSGGEKVMTTVALLFAVFQSKPSPFCILDEADAALDESNINRFTHILKEFTTDTQFLVITHNKVTMSVADVMYGITMQEPGVSMKVAVKFEEIEKKVA</sequence>
<accession>A0A0M2UR75</accession>
<keyword evidence="4 6" id="KW-0175">Coiled coil</keyword>
<protein>
    <recommendedName>
        <fullName evidence="6">Chromosome partition protein Smc</fullName>
    </recommendedName>
</protein>
<comment type="function">
    <text evidence="6">Required for chromosome condensation and partitioning.</text>
</comment>
<dbReference type="InterPro" id="IPR011890">
    <property type="entry name" value="SMC_prok"/>
</dbReference>
<dbReference type="GO" id="GO:0005694">
    <property type="term" value="C:chromosome"/>
    <property type="evidence" value="ECO:0007669"/>
    <property type="project" value="InterPro"/>
</dbReference>
<keyword evidence="5 6" id="KW-0238">DNA-binding</keyword>
<feature type="coiled-coil region" evidence="6">
    <location>
        <begin position="708"/>
        <end position="973"/>
    </location>
</feature>
<evidence type="ECO:0000313" key="8">
    <source>
        <dbReference type="EMBL" id="KKO18372.1"/>
    </source>
</evidence>
<organism evidence="8 9">
    <name type="scientific">Candidatus Brocadia fulgida</name>
    <dbReference type="NCBI Taxonomy" id="380242"/>
    <lineage>
        <taxon>Bacteria</taxon>
        <taxon>Pseudomonadati</taxon>
        <taxon>Planctomycetota</taxon>
        <taxon>Candidatus Brocadiia</taxon>
        <taxon>Candidatus Brocadiales</taxon>
        <taxon>Candidatus Brocadiaceae</taxon>
        <taxon>Candidatus Brocadia</taxon>
    </lineage>
</organism>
<dbReference type="GO" id="GO:0016887">
    <property type="term" value="F:ATP hydrolysis activity"/>
    <property type="evidence" value="ECO:0007669"/>
    <property type="project" value="InterPro"/>
</dbReference>
<dbReference type="Gene3D" id="1.20.1060.20">
    <property type="match status" value="1"/>
</dbReference>
<evidence type="ECO:0000256" key="3">
    <source>
        <dbReference type="ARBA" id="ARBA00022840"/>
    </source>
</evidence>
<evidence type="ECO:0000256" key="6">
    <source>
        <dbReference type="HAMAP-Rule" id="MF_01894"/>
    </source>
</evidence>
<gene>
    <name evidence="6" type="primary">smc</name>
    <name evidence="8" type="ORF">BROFUL_02936</name>
</gene>
<dbReference type="SUPFAM" id="SSF75553">
    <property type="entry name" value="Smc hinge domain"/>
    <property type="match status" value="1"/>
</dbReference>
<name>A0A0M2UR75_9BACT</name>
<proteinExistence type="inferred from homology"/>
<evidence type="ECO:0000313" key="9">
    <source>
        <dbReference type="Proteomes" id="UP000034954"/>
    </source>
</evidence>
<keyword evidence="3 6" id="KW-0067">ATP-binding</keyword>
<comment type="similarity">
    <text evidence="6">Belongs to the SMC family.</text>
</comment>
<dbReference type="Pfam" id="PF02463">
    <property type="entry name" value="SMC_N"/>
    <property type="match status" value="1"/>
</dbReference>
<evidence type="ECO:0000259" key="7">
    <source>
        <dbReference type="SMART" id="SM00968"/>
    </source>
</evidence>
<dbReference type="AlphaFoldDB" id="A0A0M2UR75"/>
<dbReference type="FunFam" id="3.40.50.300:FF:000984">
    <property type="entry name" value="Chromosome partition protein Smc"/>
    <property type="match status" value="1"/>
</dbReference>
<dbReference type="PANTHER" id="PTHR43977">
    <property type="entry name" value="STRUCTURAL MAINTENANCE OF CHROMOSOMES PROTEIN 3"/>
    <property type="match status" value="1"/>
</dbReference>
<dbReference type="EMBL" id="LAQJ01000276">
    <property type="protein sequence ID" value="KKO18372.1"/>
    <property type="molecule type" value="Genomic_DNA"/>
</dbReference>
<dbReference type="SUPFAM" id="SSF52540">
    <property type="entry name" value="P-loop containing nucleoside triphosphate hydrolases"/>
    <property type="match status" value="1"/>
</dbReference>
<reference evidence="8 9" key="1">
    <citation type="journal article" date="2013" name="BMC Microbiol.">
        <title>Identification of the type II cytochrome c maturation pathway in anammox bacteria by comparative genomics.</title>
        <authorList>
            <person name="Ferousi C."/>
            <person name="Speth D.R."/>
            <person name="Reimann J."/>
            <person name="Op den Camp H.J."/>
            <person name="Allen J.W."/>
            <person name="Keltjens J.T."/>
            <person name="Jetten M.S."/>
        </authorList>
    </citation>
    <scope>NUCLEOTIDE SEQUENCE [LARGE SCALE GENOMIC DNA]</scope>
    <source>
        <strain evidence="8">RU1</strain>
    </source>
</reference>
<feature type="domain" description="SMC hinge" evidence="7">
    <location>
        <begin position="552"/>
        <end position="668"/>
    </location>
</feature>